<proteinExistence type="predicted"/>
<dbReference type="InterPro" id="IPR011009">
    <property type="entry name" value="Kinase-like_dom_sf"/>
</dbReference>
<gene>
    <name evidence="1" type="ORF">GCM10023196_049190</name>
</gene>
<accession>A0ABP8UHL7</accession>
<evidence type="ECO:0000313" key="1">
    <source>
        <dbReference type="EMBL" id="GAA4629245.1"/>
    </source>
</evidence>
<organism evidence="1 2">
    <name type="scientific">Actinoallomurus vinaceus</name>
    <dbReference type="NCBI Taxonomy" id="1080074"/>
    <lineage>
        <taxon>Bacteria</taxon>
        <taxon>Bacillati</taxon>
        <taxon>Actinomycetota</taxon>
        <taxon>Actinomycetes</taxon>
        <taxon>Streptosporangiales</taxon>
        <taxon>Thermomonosporaceae</taxon>
        <taxon>Actinoallomurus</taxon>
    </lineage>
</organism>
<sequence>MDPHRVGTLLEELLAQLGFRQADREPVRVWSMSGVERLHLPDGHAVIFKYSRGPFTDEHLTLRHARAHGLPVPELLSAATTYDPQTGDDILGMLLEDLGDPAREPTLAEAAAAAVAIQQVPALPGRPGLDSAALATLPSRALKRLATLQAAGRWHDPALARHLRALAAVAYDRCHDAEIPPWGMLHSEFHPTSLHVDGSGRWRLLDMARACTAPGVLDLVSWQGTQTAPDTAALYELLVAYVAAGGPATALSNRAGLPVTRWAIGWHRMWIVDWYLEQAARWIPTPALDENAVAVVVRHLAEAVDALSA</sequence>
<evidence type="ECO:0000313" key="2">
    <source>
        <dbReference type="Proteomes" id="UP001501442"/>
    </source>
</evidence>
<name>A0ABP8UHL7_9ACTN</name>
<dbReference type="SUPFAM" id="SSF56112">
    <property type="entry name" value="Protein kinase-like (PK-like)"/>
    <property type="match status" value="1"/>
</dbReference>
<keyword evidence="2" id="KW-1185">Reference proteome</keyword>
<reference evidence="2" key="1">
    <citation type="journal article" date="2019" name="Int. J. Syst. Evol. Microbiol.">
        <title>The Global Catalogue of Microorganisms (GCM) 10K type strain sequencing project: providing services to taxonomists for standard genome sequencing and annotation.</title>
        <authorList>
            <consortium name="The Broad Institute Genomics Platform"/>
            <consortium name="The Broad Institute Genome Sequencing Center for Infectious Disease"/>
            <person name="Wu L."/>
            <person name="Ma J."/>
        </authorList>
    </citation>
    <scope>NUCLEOTIDE SEQUENCE [LARGE SCALE GENOMIC DNA]</scope>
    <source>
        <strain evidence="2">JCM 17939</strain>
    </source>
</reference>
<dbReference type="Proteomes" id="UP001501442">
    <property type="component" value="Unassembled WGS sequence"/>
</dbReference>
<comment type="caution">
    <text evidence="1">The sequence shown here is derived from an EMBL/GenBank/DDBJ whole genome shotgun (WGS) entry which is preliminary data.</text>
</comment>
<protein>
    <recommendedName>
        <fullName evidence="3">Aminoglycoside phosphotransferase</fullName>
    </recommendedName>
</protein>
<dbReference type="EMBL" id="BAABHK010000006">
    <property type="protein sequence ID" value="GAA4629245.1"/>
    <property type="molecule type" value="Genomic_DNA"/>
</dbReference>
<evidence type="ECO:0008006" key="3">
    <source>
        <dbReference type="Google" id="ProtNLM"/>
    </source>
</evidence>